<dbReference type="GO" id="GO:0016020">
    <property type="term" value="C:membrane"/>
    <property type="evidence" value="ECO:0007669"/>
    <property type="project" value="UniProtKB-SubCell"/>
</dbReference>
<dbReference type="PRINTS" id="PR00463">
    <property type="entry name" value="EP450I"/>
</dbReference>
<dbReference type="Pfam" id="PF00067">
    <property type="entry name" value="p450"/>
    <property type="match status" value="1"/>
</dbReference>
<evidence type="ECO:0000256" key="12">
    <source>
        <dbReference type="PIRSR" id="PIRSR602401-1"/>
    </source>
</evidence>
<keyword evidence="5" id="KW-0812">Transmembrane</keyword>
<keyword evidence="6 12" id="KW-0479">Metal-binding</keyword>
<keyword evidence="7" id="KW-1133">Transmembrane helix</keyword>
<evidence type="ECO:0000256" key="4">
    <source>
        <dbReference type="ARBA" id="ARBA00022617"/>
    </source>
</evidence>
<dbReference type="Gramene" id="KFK23069">
    <property type="protein sequence ID" value="KFK23069"/>
    <property type="gene ID" value="AALP_AAs59301U000100"/>
</dbReference>
<dbReference type="InterPro" id="IPR050193">
    <property type="entry name" value="Cytochrome_P450_71"/>
</dbReference>
<gene>
    <name evidence="14" type="ORF">AALP_AAs59301U000100</name>
</gene>
<keyword evidence="9 12" id="KW-0408">Iron</keyword>
<evidence type="ECO:0008006" key="16">
    <source>
        <dbReference type="Google" id="ProtNLM"/>
    </source>
</evidence>
<evidence type="ECO:0000256" key="2">
    <source>
        <dbReference type="ARBA" id="ARBA00004167"/>
    </source>
</evidence>
<dbReference type="OMA" id="QIHINAW"/>
<dbReference type="PANTHER" id="PTHR47956:SF5">
    <property type="entry name" value="CYTOCHROME P450 71B25-RELATED"/>
    <property type="match status" value="1"/>
</dbReference>
<evidence type="ECO:0000256" key="6">
    <source>
        <dbReference type="ARBA" id="ARBA00022723"/>
    </source>
</evidence>
<dbReference type="InterPro" id="IPR017972">
    <property type="entry name" value="Cyt_P450_CS"/>
</dbReference>
<dbReference type="GO" id="GO:0016705">
    <property type="term" value="F:oxidoreductase activity, acting on paired donors, with incorporation or reduction of molecular oxygen"/>
    <property type="evidence" value="ECO:0007669"/>
    <property type="project" value="InterPro"/>
</dbReference>
<dbReference type="InterPro" id="IPR001128">
    <property type="entry name" value="Cyt_P450"/>
</dbReference>
<sequence>MQDMFLGGTDTGAITMIWAMTELMKNPRVMKKAQEEIRTVLGSKREKITEEDVEKVEYLKLIVKETLRLHPSIPILHRVSMSEIKIQGYDIPQNTQIHINAWAIGQDPKVWKTPKEFIPERFMDNHVHYKGQNYEFLPFGSGRRICPGIPMAIPTLELGLLSMLYFFDWKLPDGMKIEDIDMEEVGNIAAPKKNPLLLVPVHHY</sequence>
<feature type="binding site" description="axial binding residue" evidence="12">
    <location>
        <position position="146"/>
    </location>
    <ligand>
        <name>heme</name>
        <dbReference type="ChEBI" id="CHEBI:30413"/>
    </ligand>
    <ligandPart>
        <name>Fe</name>
        <dbReference type="ChEBI" id="CHEBI:18248"/>
    </ligandPart>
</feature>
<dbReference type="GO" id="GO:0004497">
    <property type="term" value="F:monooxygenase activity"/>
    <property type="evidence" value="ECO:0007669"/>
    <property type="project" value="UniProtKB-KW"/>
</dbReference>
<dbReference type="OrthoDB" id="2789670at2759"/>
<evidence type="ECO:0000256" key="9">
    <source>
        <dbReference type="ARBA" id="ARBA00023004"/>
    </source>
</evidence>
<evidence type="ECO:0000256" key="8">
    <source>
        <dbReference type="ARBA" id="ARBA00023002"/>
    </source>
</evidence>
<dbReference type="PROSITE" id="PS00086">
    <property type="entry name" value="CYTOCHROME_P450"/>
    <property type="match status" value="1"/>
</dbReference>
<dbReference type="PRINTS" id="PR00385">
    <property type="entry name" value="P450"/>
</dbReference>
<dbReference type="GO" id="GO:0005506">
    <property type="term" value="F:iron ion binding"/>
    <property type="evidence" value="ECO:0007669"/>
    <property type="project" value="InterPro"/>
</dbReference>
<dbReference type="EMBL" id="KL982787">
    <property type="protein sequence ID" value="KFK23069.1"/>
    <property type="molecule type" value="Genomic_DNA"/>
</dbReference>
<dbReference type="PANTHER" id="PTHR47956">
    <property type="entry name" value="CYTOCHROME P450 71B11-RELATED"/>
    <property type="match status" value="1"/>
</dbReference>
<dbReference type="InterPro" id="IPR036396">
    <property type="entry name" value="Cyt_P450_sf"/>
</dbReference>
<keyword evidence="15" id="KW-1185">Reference proteome</keyword>
<dbReference type="InterPro" id="IPR002401">
    <property type="entry name" value="Cyt_P450_E_grp-I"/>
</dbReference>
<dbReference type="AlphaFoldDB" id="A0A087FZL7"/>
<dbReference type="eggNOG" id="KOG0156">
    <property type="taxonomic scope" value="Eukaryota"/>
</dbReference>
<proteinExistence type="inferred from homology"/>
<comment type="similarity">
    <text evidence="3 13">Belongs to the cytochrome P450 family.</text>
</comment>
<evidence type="ECO:0000313" key="14">
    <source>
        <dbReference type="EMBL" id="KFK23069.1"/>
    </source>
</evidence>
<keyword evidence="8 13" id="KW-0560">Oxidoreductase</keyword>
<protein>
    <recommendedName>
        <fullName evidence="16">Cytochrome p450</fullName>
    </recommendedName>
</protein>
<evidence type="ECO:0000256" key="13">
    <source>
        <dbReference type="RuleBase" id="RU000461"/>
    </source>
</evidence>
<dbReference type="Proteomes" id="UP000029120">
    <property type="component" value="Unassembled WGS sequence"/>
</dbReference>
<dbReference type="Gene3D" id="1.10.630.10">
    <property type="entry name" value="Cytochrome P450"/>
    <property type="match status" value="1"/>
</dbReference>
<evidence type="ECO:0000256" key="5">
    <source>
        <dbReference type="ARBA" id="ARBA00022692"/>
    </source>
</evidence>
<keyword evidence="11" id="KW-0472">Membrane</keyword>
<dbReference type="FunFam" id="1.10.630.10:FF:000126">
    <property type="entry name" value="Predicted protein"/>
    <property type="match status" value="1"/>
</dbReference>
<keyword evidence="4 12" id="KW-0349">Heme</keyword>
<evidence type="ECO:0000256" key="7">
    <source>
        <dbReference type="ARBA" id="ARBA00022989"/>
    </source>
</evidence>
<dbReference type="SUPFAM" id="SSF48264">
    <property type="entry name" value="Cytochrome P450"/>
    <property type="match status" value="1"/>
</dbReference>
<evidence type="ECO:0000256" key="11">
    <source>
        <dbReference type="ARBA" id="ARBA00023136"/>
    </source>
</evidence>
<evidence type="ECO:0000256" key="1">
    <source>
        <dbReference type="ARBA" id="ARBA00001971"/>
    </source>
</evidence>
<keyword evidence="10 13" id="KW-0503">Monooxygenase</keyword>
<evidence type="ECO:0000313" key="15">
    <source>
        <dbReference type="Proteomes" id="UP000029120"/>
    </source>
</evidence>
<reference evidence="15" key="1">
    <citation type="journal article" date="2015" name="Nat. Plants">
        <title>Genome expansion of Arabis alpina linked with retrotransposition and reduced symmetric DNA methylation.</title>
        <authorList>
            <person name="Willing E.M."/>
            <person name="Rawat V."/>
            <person name="Mandakova T."/>
            <person name="Maumus F."/>
            <person name="James G.V."/>
            <person name="Nordstroem K.J."/>
            <person name="Becker C."/>
            <person name="Warthmann N."/>
            <person name="Chica C."/>
            <person name="Szarzynska B."/>
            <person name="Zytnicki M."/>
            <person name="Albani M.C."/>
            <person name="Kiefer C."/>
            <person name="Bergonzi S."/>
            <person name="Castaings L."/>
            <person name="Mateos J.L."/>
            <person name="Berns M.C."/>
            <person name="Bujdoso N."/>
            <person name="Piofczyk T."/>
            <person name="de Lorenzo L."/>
            <person name="Barrero-Sicilia C."/>
            <person name="Mateos I."/>
            <person name="Piednoel M."/>
            <person name="Hagmann J."/>
            <person name="Chen-Min-Tao R."/>
            <person name="Iglesias-Fernandez R."/>
            <person name="Schuster S.C."/>
            <person name="Alonso-Blanco C."/>
            <person name="Roudier F."/>
            <person name="Carbonero P."/>
            <person name="Paz-Ares J."/>
            <person name="Davis S.J."/>
            <person name="Pecinka A."/>
            <person name="Quesneville H."/>
            <person name="Colot V."/>
            <person name="Lysak M.A."/>
            <person name="Weigel D."/>
            <person name="Coupland G."/>
            <person name="Schneeberger K."/>
        </authorList>
    </citation>
    <scope>NUCLEOTIDE SEQUENCE [LARGE SCALE GENOMIC DNA]</scope>
    <source>
        <strain evidence="15">cv. Pajares</strain>
    </source>
</reference>
<evidence type="ECO:0000256" key="3">
    <source>
        <dbReference type="ARBA" id="ARBA00010617"/>
    </source>
</evidence>
<comment type="subcellular location">
    <subcellularLocation>
        <location evidence="2">Membrane</location>
        <topology evidence="2">Single-pass membrane protein</topology>
    </subcellularLocation>
</comment>
<dbReference type="GO" id="GO:0020037">
    <property type="term" value="F:heme binding"/>
    <property type="evidence" value="ECO:0007669"/>
    <property type="project" value="InterPro"/>
</dbReference>
<accession>A0A087FZL7</accession>
<evidence type="ECO:0000256" key="10">
    <source>
        <dbReference type="ARBA" id="ARBA00023033"/>
    </source>
</evidence>
<organism evidence="14 15">
    <name type="scientific">Arabis alpina</name>
    <name type="common">Alpine rock-cress</name>
    <dbReference type="NCBI Taxonomy" id="50452"/>
    <lineage>
        <taxon>Eukaryota</taxon>
        <taxon>Viridiplantae</taxon>
        <taxon>Streptophyta</taxon>
        <taxon>Embryophyta</taxon>
        <taxon>Tracheophyta</taxon>
        <taxon>Spermatophyta</taxon>
        <taxon>Magnoliopsida</taxon>
        <taxon>eudicotyledons</taxon>
        <taxon>Gunneridae</taxon>
        <taxon>Pentapetalae</taxon>
        <taxon>rosids</taxon>
        <taxon>malvids</taxon>
        <taxon>Brassicales</taxon>
        <taxon>Brassicaceae</taxon>
        <taxon>Arabideae</taxon>
        <taxon>Arabis</taxon>
    </lineage>
</organism>
<name>A0A087FZL7_ARAAL</name>
<comment type="cofactor">
    <cofactor evidence="1 12">
        <name>heme</name>
        <dbReference type="ChEBI" id="CHEBI:30413"/>
    </cofactor>
</comment>